<evidence type="ECO:0000256" key="6">
    <source>
        <dbReference type="PIRSR" id="PIRSR600223-1"/>
    </source>
</evidence>
<feature type="transmembrane region" description="Helical" evidence="7">
    <location>
        <begin position="98"/>
        <end position="115"/>
    </location>
</feature>
<feature type="transmembrane region" description="Helical" evidence="7">
    <location>
        <begin position="37"/>
        <end position="55"/>
    </location>
</feature>
<keyword evidence="7" id="KW-1133">Transmembrane helix</keyword>
<evidence type="ECO:0000256" key="2">
    <source>
        <dbReference type="ARBA" id="ARBA00009370"/>
    </source>
</evidence>
<dbReference type="PROSITE" id="PS00760">
    <property type="entry name" value="SPASE_I_2"/>
    <property type="match status" value="1"/>
</dbReference>
<feature type="active site" evidence="6">
    <location>
        <position position="124"/>
    </location>
</feature>
<protein>
    <recommendedName>
        <fullName evidence="4 7">Signal peptidase I</fullName>
        <ecNumber evidence="3 7">3.4.21.89</ecNumber>
    </recommendedName>
</protein>
<evidence type="ECO:0000259" key="8">
    <source>
        <dbReference type="Pfam" id="PF10502"/>
    </source>
</evidence>
<keyword evidence="7" id="KW-0645">Protease</keyword>
<dbReference type="GO" id="GO:0016020">
    <property type="term" value="C:membrane"/>
    <property type="evidence" value="ECO:0007669"/>
    <property type="project" value="UniProtKB-SubCell"/>
</dbReference>
<dbReference type="SUPFAM" id="SSF51306">
    <property type="entry name" value="LexA/Signal peptidase"/>
    <property type="match status" value="1"/>
</dbReference>
<dbReference type="HOGENOM" id="CLU_028723_1_1_4"/>
<dbReference type="GO" id="GO:0006465">
    <property type="term" value="P:signal peptide processing"/>
    <property type="evidence" value="ECO:0007669"/>
    <property type="project" value="InterPro"/>
</dbReference>
<dbReference type="EMBL" id="AEWV01000015">
    <property type="protein sequence ID" value="EGC17565.1"/>
    <property type="molecule type" value="Genomic_DNA"/>
</dbReference>
<dbReference type="NCBIfam" id="TIGR02227">
    <property type="entry name" value="sigpep_I_bact"/>
    <property type="match status" value="1"/>
</dbReference>
<keyword evidence="5 7" id="KW-0378">Hydrolase</keyword>
<comment type="catalytic activity">
    <reaction evidence="1 7">
        <text>Cleavage of hydrophobic, N-terminal signal or leader sequences from secreted and periplasmic proteins.</text>
        <dbReference type="EC" id="3.4.21.89"/>
    </reaction>
</comment>
<dbReference type="CDD" id="cd06530">
    <property type="entry name" value="S26_SPase_I"/>
    <property type="match status" value="1"/>
</dbReference>
<organism evidence="9 10">
    <name type="scientific">Kingella denitrificans ATCC 33394</name>
    <dbReference type="NCBI Taxonomy" id="888741"/>
    <lineage>
        <taxon>Bacteria</taxon>
        <taxon>Pseudomonadati</taxon>
        <taxon>Pseudomonadota</taxon>
        <taxon>Betaproteobacteria</taxon>
        <taxon>Neisseriales</taxon>
        <taxon>Neisseriaceae</taxon>
        <taxon>Kingella</taxon>
    </lineage>
</organism>
<dbReference type="STRING" id="888741.HMPREF9098_0891"/>
<reference evidence="9 10" key="1">
    <citation type="submission" date="2011-01" db="EMBL/GenBank/DDBJ databases">
        <authorList>
            <person name="Muzny D."/>
            <person name="Qin X."/>
            <person name="Deng J."/>
            <person name="Jiang H."/>
            <person name="Liu Y."/>
            <person name="Qu J."/>
            <person name="Song X.-Z."/>
            <person name="Zhang L."/>
            <person name="Thornton R."/>
            <person name="Coyle M."/>
            <person name="Francisco L."/>
            <person name="Jackson L."/>
            <person name="Javaid M."/>
            <person name="Korchina V."/>
            <person name="Kovar C."/>
            <person name="Mata R."/>
            <person name="Mathew T."/>
            <person name="Ngo R."/>
            <person name="Nguyen L."/>
            <person name="Nguyen N."/>
            <person name="Okwuonu G."/>
            <person name="Ongeri F."/>
            <person name="Pham C."/>
            <person name="Simmons D."/>
            <person name="Wilczek-Boney K."/>
            <person name="Hale W."/>
            <person name="Jakkamsetti A."/>
            <person name="Pham P."/>
            <person name="Ruth R."/>
            <person name="San Lucas F."/>
            <person name="Warren J."/>
            <person name="Zhang J."/>
            <person name="Zhao Z."/>
            <person name="Zhou C."/>
            <person name="Zhu D."/>
            <person name="Lee S."/>
            <person name="Bess C."/>
            <person name="Blankenburg K."/>
            <person name="Forbes L."/>
            <person name="Fu Q."/>
            <person name="Gubbala S."/>
            <person name="Hirani K."/>
            <person name="Jayaseelan J.C."/>
            <person name="Lara F."/>
            <person name="Munidasa M."/>
            <person name="Palculict T."/>
            <person name="Patil S."/>
            <person name="Pu L.-L."/>
            <person name="Saada N."/>
            <person name="Tang L."/>
            <person name="Weissenberger G."/>
            <person name="Zhu Y."/>
            <person name="Hemphill L."/>
            <person name="Shang Y."/>
            <person name="Youmans B."/>
            <person name="Ayvaz T."/>
            <person name="Ross M."/>
            <person name="Santibanez J."/>
            <person name="Aqrawi P."/>
            <person name="Gross S."/>
            <person name="Joshi V."/>
            <person name="Fowler G."/>
            <person name="Nazareth L."/>
            <person name="Reid J."/>
            <person name="Worley K."/>
            <person name="Petrosino J."/>
            <person name="Highlander S."/>
            <person name="Gibbs R."/>
        </authorList>
    </citation>
    <scope>NUCLEOTIDE SEQUENCE [LARGE SCALE GENOMIC DNA]</scope>
    <source>
        <strain evidence="9 10">ATCC 33394</strain>
    </source>
</reference>
<evidence type="ECO:0000313" key="9">
    <source>
        <dbReference type="EMBL" id="EGC17565.1"/>
    </source>
</evidence>
<name>F0EYF7_9NEIS</name>
<evidence type="ECO:0000256" key="3">
    <source>
        <dbReference type="ARBA" id="ARBA00013208"/>
    </source>
</evidence>
<dbReference type="InterPro" id="IPR019757">
    <property type="entry name" value="Pept_S26A_signal_pept_1_Lys-AS"/>
</dbReference>
<keyword evidence="10" id="KW-1185">Reference proteome</keyword>
<comment type="similarity">
    <text evidence="2 7">Belongs to the peptidase S26 family.</text>
</comment>
<evidence type="ECO:0000256" key="1">
    <source>
        <dbReference type="ARBA" id="ARBA00000677"/>
    </source>
</evidence>
<evidence type="ECO:0000256" key="4">
    <source>
        <dbReference type="ARBA" id="ARBA00019232"/>
    </source>
</evidence>
<dbReference type="Gene3D" id="2.10.109.10">
    <property type="entry name" value="Umud Fragment, subunit A"/>
    <property type="match status" value="2"/>
</dbReference>
<dbReference type="PANTHER" id="PTHR43390">
    <property type="entry name" value="SIGNAL PEPTIDASE I"/>
    <property type="match status" value="1"/>
</dbReference>
<feature type="transmembrane region" description="Helical" evidence="7">
    <location>
        <begin position="6"/>
        <end position="25"/>
    </location>
</feature>
<dbReference type="Pfam" id="PF10502">
    <property type="entry name" value="Peptidase_S26"/>
    <property type="match status" value="1"/>
</dbReference>
<comment type="caution">
    <text evidence="7">Lacks conserved residue(s) required for the propagation of feature annotation.</text>
</comment>
<feature type="transmembrane region" description="Helical" evidence="7">
    <location>
        <begin position="61"/>
        <end position="78"/>
    </location>
</feature>
<dbReference type="MEROPS" id="S26.001"/>
<dbReference type="InterPro" id="IPR000223">
    <property type="entry name" value="Pept_S26A_signal_pept_1"/>
</dbReference>
<feature type="active site" evidence="6">
    <location>
        <position position="179"/>
    </location>
</feature>
<accession>F0EYF7</accession>
<sequence>MELNIFSYAAIGVLIAGIALLVFSSKKRGNNGEWSNALQWGYLLLMIGVFGILAAGLSWSFTAVLLLFTVVSGAIWIWRKATVKKDQTDHNHFRDYMAGFFPVIGIVFVLRTFIAEPFQIPSSSMRPGLIKGDFILVNKFSYGIRVPVLNNVLIDTGKVERGDVVVFNYPVQPATNYIKRIVAVGGDTVEYKDKVLTVNGNIVEQDTPDGSYTYNDDNIPDKVLEAQRFHAQFNGRQFDILQNSMAPSLSANAHIPYLTAERHADFLTHCSEYSESGFKCTVPQGQYFAMGDNRDNSADSRYWGFVDDKYMVGKAFIVWLNLQSFGRIGTVIR</sequence>
<dbReference type="PRINTS" id="PR00727">
    <property type="entry name" value="LEADERPTASE"/>
</dbReference>
<dbReference type="InterPro" id="IPR036286">
    <property type="entry name" value="LexA/Signal_pep-like_sf"/>
</dbReference>
<evidence type="ECO:0000256" key="5">
    <source>
        <dbReference type="ARBA" id="ARBA00022801"/>
    </source>
</evidence>
<comment type="subcellular location">
    <subcellularLocation>
        <location evidence="7">Membrane</location>
        <topology evidence="7">Single-pass type II membrane protein</topology>
    </subcellularLocation>
</comment>
<gene>
    <name evidence="9" type="primary">lepB</name>
    <name evidence="9" type="ORF">HMPREF9098_0891</name>
</gene>
<dbReference type="PANTHER" id="PTHR43390:SF1">
    <property type="entry name" value="CHLOROPLAST PROCESSING PEPTIDASE"/>
    <property type="match status" value="1"/>
</dbReference>
<dbReference type="AlphaFoldDB" id="F0EYF7"/>
<dbReference type="GO" id="GO:0009003">
    <property type="term" value="F:signal peptidase activity"/>
    <property type="evidence" value="ECO:0007669"/>
    <property type="project" value="UniProtKB-EC"/>
</dbReference>
<dbReference type="RefSeq" id="WP_003782234.1">
    <property type="nucleotide sequence ID" value="NZ_GL870929.1"/>
</dbReference>
<dbReference type="GO" id="GO:0004252">
    <property type="term" value="F:serine-type endopeptidase activity"/>
    <property type="evidence" value="ECO:0007669"/>
    <property type="project" value="InterPro"/>
</dbReference>
<evidence type="ECO:0000313" key="10">
    <source>
        <dbReference type="Proteomes" id="UP000004088"/>
    </source>
</evidence>
<dbReference type="InterPro" id="IPR019533">
    <property type="entry name" value="Peptidase_S26"/>
</dbReference>
<proteinExistence type="inferred from homology"/>
<comment type="caution">
    <text evidence="9">The sequence shown here is derived from an EMBL/GenBank/DDBJ whole genome shotgun (WGS) entry which is preliminary data.</text>
</comment>
<keyword evidence="7" id="KW-0472">Membrane</keyword>
<dbReference type="EC" id="3.4.21.89" evidence="3 7"/>
<evidence type="ECO:0000256" key="7">
    <source>
        <dbReference type="RuleBase" id="RU362042"/>
    </source>
</evidence>
<dbReference type="Proteomes" id="UP000004088">
    <property type="component" value="Unassembled WGS sequence"/>
</dbReference>
<keyword evidence="7" id="KW-0812">Transmembrane</keyword>
<feature type="domain" description="Peptidase S26" evidence="8">
    <location>
        <begin position="95"/>
        <end position="319"/>
    </location>
</feature>